<dbReference type="InterPro" id="IPR035979">
    <property type="entry name" value="RBD_domain_sf"/>
</dbReference>
<evidence type="ECO:0000256" key="2">
    <source>
        <dbReference type="PROSITE-ProRule" id="PRU00176"/>
    </source>
</evidence>
<dbReference type="SUPFAM" id="SSF54928">
    <property type="entry name" value="RNA-binding domain, RBD"/>
    <property type="match status" value="1"/>
</dbReference>
<evidence type="ECO:0000313" key="6">
    <source>
        <dbReference type="Proteomes" id="UP001652740"/>
    </source>
</evidence>
<dbReference type="InterPro" id="IPR056611">
    <property type="entry name" value="ENOX1/2_dom"/>
</dbReference>
<dbReference type="InParanoid" id="A0A6J1X1F8"/>
<dbReference type="Gene3D" id="3.30.70.330">
    <property type="match status" value="1"/>
</dbReference>
<dbReference type="Proteomes" id="UP001652740">
    <property type="component" value="Unplaced"/>
</dbReference>
<dbReference type="GO" id="GO:0009897">
    <property type="term" value="C:external side of plasma membrane"/>
    <property type="evidence" value="ECO:0007669"/>
    <property type="project" value="InterPro"/>
</dbReference>
<dbReference type="InterPro" id="IPR038876">
    <property type="entry name" value="ENOX"/>
</dbReference>
<feature type="coiled-coil region" evidence="3">
    <location>
        <begin position="271"/>
        <end position="298"/>
    </location>
</feature>
<feature type="region of interest" description="Disordered" evidence="4">
    <location>
        <begin position="1"/>
        <end position="37"/>
    </location>
</feature>
<feature type="compositionally biased region" description="Basic and acidic residues" evidence="4">
    <location>
        <begin position="17"/>
        <end position="28"/>
    </location>
</feature>
<keyword evidence="6" id="KW-1185">Reference proteome</keyword>
<reference evidence="7" key="1">
    <citation type="submission" date="2025-08" db="UniProtKB">
        <authorList>
            <consortium name="RefSeq"/>
        </authorList>
    </citation>
    <scope>IDENTIFICATION</scope>
    <source>
        <tissue evidence="7">Whole larvae</tissue>
    </source>
</reference>
<dbReference type="SMART" id="SM00360">
    <property type="entry name" value="RRM"/>
    <property type="match status" value="1"/>
</dbReference>
<dbReference type="RefSeq" id="XP_026762859.1">
    <property type="nucleotide sequence ID" value="XM_026907058.3"/>
</dbReference>
<dbReference type="OrthoDB" id="10039782at2759"/>
<keyword evidence="3" id="KW-0175">Coiled coil</keyword>
<protein>
    <submittedName>
        <fullName evidence="7">Ecto-NOX disulfide-thiol exchanger 2-like</fullName>
    </submittedName>
</protein>
<proteinExistence type="predicted"/>
<dbReference type="PANTHER" id="PTHR16001:SF4">
    <property type="entry name" value="ECTO-NOX DISULFIDE-THIOL EXCHANGER 1-LIKE PROTEIN"/>
    <property type="match status" value="1"/>
</dbReference>
<dbReference type="KEGG" id="gmw:113521516"/>
<dbReference type="InterPro" id="IPR000504">
    <property type="entry name" value="RRM_dom"/>
</dbReference>
<evidence type="ECO:0000256" key="4">
    <source>
        <dbReference type="SAM" id="MobiDB-lite"/>
    </source>
</evidence>
<evidence type="ECO:0000313" key="7">
    <source>
        <dbReference type="RefSeq" id="XP_026762859.1"/>
    </source>
</evidence>
<name>A0A6J1X1F8_GALME</name>
<dbReference type="Pfam" id="PF00076">
    <property type="entry name" value="RRM_1"/>
    <property type="match status" value="1"/>
</dbReference>
<evidence type="ECO:0000256" key="1">
    <source>
        <dbReference type="ARBA" id="ARBA00022884"/>
    </source>
</evidence>
<dbReference type="GO" id="GO:0003723">
    <property type="term" value="F:RNA binding"/>
    <property type="evidence" value="ECO:0007669"/>
    <property type="project" value="UniProtKB-UniRule"/>
</dbReference>
<dbReference type="InterPro" id="IPR012677">
    <property type="entry name" value="Nucleotide-bd_a/b_plait_sf"/>
</dbReference>
<feature type="coiled-coil region" evidence="3">
    <location>
        <begin position="454"/>
        <end position="502"/>
    </location>
</feature>
<feature type="domain" description="RRM" evidence="5">
    <location>
        <begin position="175"/>
        <end position="243"/>
    </location>
</feature>
<dbReference type="GO" id="GO:0016491">
    <property type="term" value="F:oxidoreductase activity"/>
    <property type="evidence" value="ECO:0007669"/>
    <property type="project" value="InterPro"/>
</dbReference>
<dbReference type="PROSITE" id="PS50102">
    <property type="entry name" value="RRM"/>
    <property type="match status" value="1"/>
</dbReference>
<organism evidence="6 7">
    <name type="scientific">Galleria mellonella</name>
    <name type="common">Greater wax moth</name>
    <dbReference type="NCBI Taxonomy" id="7137"/>
    <lineage>
        <taxon>Eukaryota</taxon>
        <taxon>Metazoa</taxon>
        <taxon>Ecdysozoa</taxon>
        <taxon>Arthropoda</taxon>
        <taxon>Hexapoda</taxon>
        <taxon>Insecta</taxon>
        <taxon>Pterygota</taxon>
        <taxon>Neoptera</taxon>
        <taxon>Endopterygota</taxon>
        <taxon>Lepidoptera</taxon>
        <taxon>Glossata</taxon>
        <taxon>Ditrysia</taxon>
        <taxon>Pyraloidea</taxon>
        <taxon>Pyralidae</taxon>
        <taxon>Galleriinae</taxon>
        <taxon>Galleria</taxon>
    </lineage>
</organism>
<accession>A0A6J1X1F8</accession>
<dbReference type="AlphaFoldDB" id="A0A6J1X1F8"/>
<evidence type="ECO:0000256" key="3">
    <source>
        <dbReference type="SAM" id="Coils"/>
    </source>
</evidence>
<feature type="compositionally biased region" description="Basic and acidic residues" evidence="4">
    <location>
        <begin position="1"/>
        <end position="10"/>
    </location>
</feature>
<evidence type="ECO:0000259" key="5">
    <source>
        <dbReference type="PROSITE" id="PS50102"/>
    </source>
</evidence>
<keyword evidence="1 2" id="KW-0694">RNA-binding</keyword>
<sequence>MAGNKRDRSRSPVRVDNVGRRRDSKNQDSNKTGNDMSNVMNQMMMTNMYSQGNMMMAGGMYPNMMMSGMMAGGMMPSTAMEMMSGTGMELMSQSTMDISTIGAQAISATGSTPIDISMMGGMVMDPSMIGMYSNMGTDIATVQEKKEIILKHCILIPPTAGTPQPPRRAKPPGCRTIFVGYLPEKIRESTVREIFEPYGRIHTLRLSKKDFCHIRFDRESSVDAAMQLSGYRIKLISKDKDEKDEDDDSHTTSGWLHVDYALSRDDQNEYERRQRQALRAQQAQMQQLTAQQELANRSIASYRRSPSPVRIQPFSNAAIVQLVEKIKNEEHFPNTLPTLIAWLERGECSKKNANQFYSMIQATNSHIRRLFNEKVQAEEELQECKERVKNHIEKVIEQLEQVAKVFTAAAHQRVWDHFTKPQRKNIETWQKMTQEFNSLKEEFNEKFFNEDNEFNGFSNRNADTSEEYQRLKRENESLQFQLEAYKNEVDVIKTDAQKEMEKFKAQFIARQALQGALEKNPPLPSPVVKPPPPPPLPDDVDSKVHLKEKVEAGCGEAKLIGVMSAFLQVHPQGASLDYVVSYVRALFPHVSQATVHHVLQKHPDVFDRTTTGVGANIEHRWSFVAFKQEDAAQQTT</sequence>
<dbReference type="Pfam" id="PF23267">
    <property type="entry name" value="ENOX1"/>
    <property type="match status" value="1"/>
</dbReference>
<feature type="coiled-coil region" evidence="3">
    <location>
        <begin position="360"/>
        <end position="405"/>
    </location>
</feature>
<dbReference type="GeneID" id="113521516"/>
<gene>
    <name evidence="7" type="primary">LOC113521516</name>
</gene>
<dbReference type="PANTHER" id="PTHR16001">
    <property type="entry name" value="ECTO-NOX DISULFIDE-THIOL EXCHANGER"/>
    <property type="match status" value="1"/>
</dbReference>
<dbReference type="GO" id="GO:0007624">
    <property type="term" value="P:ultradian rhythm"/>
    <property type="evidence" value="ECO:0007669"/>
    <property type="project" value="InterPro"/>
</dbReference>